<dbReference type="KEGG" id="cpeg:CPELA_05815"/>
<dbReference type="EMBL" id="CP035299">
    <property type="protein sequence ID" value="QAU52433.1"/>
    <property type="molecule type" value="Genomic_DNA"/>
</dbReference>
<dbReference type="AlphaFoldDB" id="A0A410W8Z9"/>
<proteinExistence type="predicted"/>
<accession>A0A410W8Z9</accession>
<name>A0A410W8Z9_9CORY</name>
<evidence type="ECO:0000313" key="2">
    <source>
        <dbReference type="Proteomes" id="UP000288929"/>
    </source>
</evidence>
<dbReference type="OrthoDB" id="4422408at2"/>
<sequence length="303" mass="31796">MSDRESKTSNPRGPNDGENGDSEAKGPKKDIRGIAKQARDGVVNVGNIVQGKFSYREFEDAFGKMMAPAKAAAQAEVRNIRAKNPEITSEELLRKLKKRFVSRVTSTGAAVGGSAALPGVGTVAALGAALGDGAVSVGSTMFYVYAVLDVLELDLEDLDSERAFILTVLLGGSGSSTVTRIAERTGGTLGKKVAKKTPRATIQQINKVLGRNFVTRYGSRQGIVVLGKIAPFGIGAAIGAGLNYALAQAVIKATNATVRDVIADLPTPRPDIEELIITVEAEVVDEDQADTAATVQELDEPKS</sequence>
<gene>
    <name evidence="1" type="ORF">CPELA_05815</name>
</gene>
<protein>
    <submittedName>
        <fullName evidence="1">Uncharacterized protein</fullName>
    </submittedName>
</protein>
<dbReference type="RefSeq" id="WP_128889883.1">
    <property type="nucleotide sequence ID" value="NZ_BMCX01000001.1"/>
</dbReference>
<reference evidence="1 2" key="1">
    <citation type="submission" date="2019-01" db="EMBL/GenBank/DDBJ databases">
        <authorList>
            <person name="Ruckert C."/>
            <person name="Busche T."/>
            <person name="Kalinowski J."/>
        </authorList>
    </citation>
    <scope>NUCLEOTIDE SEQUENCE [LARGE SCALE GENOMIC DNA]</scope>
    <source>
        <strain evidence="1 2">136/3</strain>
    </source>
</reference>
<dbReference type="Proteomes" id="UP000288929">
    <property type="component" value="Chromosome"/>
</dbReference>
<keyword evidence="2" id="KW-1185">Reference proteome</keyword>
<evidence type="ECO:0000313" key="1">
    <source>
        <dbReference type="EMBL" id="QAU52433.1"/>
    </source>
</evidence>
<organism evidence="1 2">
    <name type="scientific">Corynebacterium pelargi</name>
    <dbReference type="NCBI Taxonomy" id="1471400"/>
    <lineage>
        <taxon>Bacteria</taxon>
        <taxon>Bacillati</taxon>
        <taxon>Actinomycetota</taxon>
        <taxon>Actinomycetes</taxon>
        <taxon>Mycobacteriales</taxon>
        <taxon>Corynebacteriaceae</taxon>
        <taxon>Corynebacterium</taxon>
    </lineage>
</organism>